<name>I5C579_9HYPH</name>
<dbReference type="PANTHER" id="PTHR30133:SF2">
    <property type="entry name" value="ARGININE ABC TRANSPORTER PERMEASE PROTEIN ARTQ"/>
    <property type="match status" value="1"/>
</dbReference>
<keyword evidence="8 9" id="KW-0472">Membrane</keyword>
<dbReference type="Gene3D" id="1.10.3720.10">
    <property type="entry name" value="MetI-like"/>
    <property type="match status" value="1"/>
</dbReference>
<evidence type="ECO:0000256" key="7">
    <source>
        <dbReference type="ARBA" id="ARBA00022989"/>
    </source>
</evidence>
<feature type="transmembrane region" description="Helical" evidence="9">
    <location>
        <begin position="91"/>
        <end position="116"/>
    </location>
</feature>
<evidence type="ECO:0000256" key="1">
    <source>
        <dbReference type="ARBA" id="ARBA00004429"/>
    </source>
</evidence>
<evidence type="ECO:0000313" key="12">
    <source>
        <dbReference type="Proteomes" id="UP000004622"/>
    </source>
</evidence>
<gene>
    <name evidence="11" type="ORF">A33O_03890</name>
</gene>
<evidence type="ECO:0000256" key="6">
    <source>
        <dbReference type="ARBA" id="ARBA00022692"/>
    </source>
</evidence>
<dbReference type="InterPro" id="IPR035906">
    <property type="entry name" value="MetI-like_sf"/>
</dbReference>
<comment type="subcellular location">
    <subcellularLocation>
        <location evidence="1">Cell inner membrane</location>
        <topology evidence="1">Multi-pass membrane protein</topology>
    </subcellularLocation>
    <subcellularLocation>
        <location evidence="9">Cell membrane</location>
        <topology evidence="9">Multi-pass membrane protein</topology>
    </subcellularLocation>
</comment>
<dbReference type="InterPro" id="IPR000515">
    <property type="entry name" value="MetI-like"/>
</dbReference>
<dbReference type="AlphaFoldDB" id="I5C579"/>
<feature type="domain" description="ABC transmembrane type-1" evidence="10">
    <location>
        <begin position="22"/>
        <end position="220"/>
    </location>
</feature>
<feature type="transmembrane region" description="Helical" evidence="9">
    <location>
        <begin position="21"/>
        <end position="44"/>
    </location>
</feature>
<keyword evidence="4" id="KW-1003">Cell membrane</keyword>
<evidence type="ECO:0000259" key="10">
    <source>
        <dbReference type="PROSITE" id="PS50928"/>
    </source>
</evidence>
<keyword evidence="6 9" id="KW-0812">Transmembrane</keyword>
<accession>I5C579</accession>
<dbReference type="RefSeq" id="WP_007007379.1">
    <property type="nucleotide sequence ID" value="NZ_AJXZ01000006.1"/>
</dbReference>
<dbReference type="InterPro" id="IPR051613">
    <property type="entry name" value="ABC_transp_permease_HisMQ"/>
</dbReference>
<feature type="transmembrane region" description="Helical" evidence="9">
    <location>
        <begin position="200"/>
        <end position="221"/>
    </location>
</feature>
<dbReference type="PANTHER" id="PTHR30133">
    <property type="entry name" value="CATIONIC AMINO ACID TRANSPORTER, MEMBRANE COMPONENT"/>
    <property type="match status" value="1"/>
</dbReference>
<dbReference type="InterPro" id="IPR010065">
    <property type="entry name" value="AA_ABC_transptr_permease_3TM"/>
</dbReference>
<reference evidence="11 12" key="1">
    <citation type="journal article" date="2012" name="J. Bacteriol.">
        <title>Genome Sequence of Nitratireductor aquibiodomus Strain RA22.</title>
        <authorList>
            <person name="Singh A."/>
            <person name="Jangir P.K."/>
            <person name="Kumari C."/>
            <person name="Sharma R."/>
        </authorList>
    </citation>
    <scope>NUCLEOTIDE SEQUENCE [LARGE SCALE GENOMIC DNA]</scope>
    <source>
        <strain evidence="11 12">RA22</strain>
    </source>
</reference>
<dbReference type="PATRIC" id="fig|1189611.3.peg.801"/>
<evidence type="ECO:0000256" key="2">
    <source>
        <dbReference type="ARBA" id="ARBA00010072"/>
    </source>
</evidence>
<evidence type="ECO:0000256" key="3">
    <source>
        <dbReference type="ARBA" id="ARBA00022448"/>
    </source>
</evidence>
<dbReference type="Proteomes" id="UP000004622">
    <property type="component" value="Unassembled WGS sequence"/>
</dbReference>
<evidence type="ECO:0000256" key="4">
    <source>
        <dbReference type="ARBA" id="ARBA00022475"/>
    </source>
</evidence>
<dbReference type="Pfam" id="PF00528">
    <property type="entry name" value="BPD_transp_1"/>
    <property type="match status" value="1"/>
</dbReference>
<evidence type="ECO:0000313" key="11">
    <source>
        <dbReference type="EMBL" id="EIM76981.1"/>
    </source>
</evidence>
<comment type="similarity">
    <text evidence="2">Belongs to the binding-protein-dependent transport system permease family. HisMQ subfamily.</text>
</comment>
<dbReference type="SUPFAM" id="SSF161098">
    <property type="entry name" value="MetI-like"/>
    <property type="match status" value="1"/>
</dbReference>
<dbReference type="EMBL" id="AJXZ01000006">
    <property type="protein sequence ID" value="EIM76981.1"/>
    <property type="molecule type" value="Genomic_DNA"/>
</dbReference>
<keyword evidence="3 9" id="KW-0813">Transport</keyword>
<proteinExistence type="inferred from homology"/>
<keyword evidence="5" id="KW-0997">Cell inner membrane</keyword>
<dbReference type="OrthoDB" id="9815029at2"/>
<evidence type="ECO:0000256" key="8">
    <source>
        <dbReference type="ARBA" id="ARBA00023136"/>
    </source>
</evidence>
<comment type="caution">
    <text evidence="11">The sequence shown here is derived from an EMBL/GenBank/DDBJ whole genome shotgun (WGS) entry which is preliminary data.</text>
</comment>
<protein>
    <submittedName>
        <fullName evidence="11">Amino acid ABC transporter permease</fullName>
    </submittedName>
</protein>
<dbReference type="GO" id="GO:0022857">
    <property type="term" value="F:transmembrane transporter activity"/>
    <property type="evidence" value="ECO:0007669"/>
    <property type="project" value="InterPro"/>
</dbReference>
<organism evidence="11 12">
    <name type="scientific">Nitratireductor aquibiodomus RA22</name>
    <dbReference type="NCBI Taxonomy" id="1189611"/>
    <lineage>
        <taxon>Bacteria</taxon>
        <taxon>Pseudomonadati</taxon>
        <taxon>Pseudomonadota</taxon>
        <taxon>Alphaproteobacteria</taxon>
        <taxon>Hyphomicrobiales</taxon>
        <taxon>Phyllobacteriaceae</taxon>
        <taxon>Nitratireductor</taxon>
    </lineage>
</organism>
<dbReference type="PROSITE" id="PS50928">
    <property type="entry name" value="ABC_TM1"/>
    <property type="match status" value="1"/>
</dbReference>
<dbReference type="NCBIfam" id="TIGR01726">
    <property type="entry name" value="HEQRo_perm_3TM"/>
    <property type="match status" value="1"/>
</dbReference>
<evidence type="ECO:0000256" key="5">
    <source>
        <dbReference type="ARBA" id="ARBA00022519"/>
    </source>
</evidence>
<keyword evidence="7 9" id="KW-1133">Transmembrane helix</keyword>
<feature type="transmembrane region" description="Helical" evidence="9">
    <location>
        <begin position="56"/>
        <end position="79"/>
    </location>
</feature>
<dbReference type="GO" id="GO:0043190">
    <property type="term" value="C:ATP-binding cassette (ABC) transporter complex"/>
    <property type="evidence" value="ECO:0007669"/>
    <property type="project" value="InterPro"/>
</dbReference>
<evidence type="ECO:0000256" key="9">
    <source>
        <dbReference type="RuleBase" id="RU363032"/>
    </source>
</evidence>
<dbReference type="CDD" id="cd06261">
    <property type="entry name" value="TM_PBP2"/>
    <property type="match status" value="1"/>
</dbReference>
<sequence length="237" mass="25549">MNTLQLLAFGDTGWGDEILRGAAMTLVIAVLGFAGGLIIALPIAAARLSANLPLRVLSTAYVTVVRGVPELLVIYLLFFGGSKFYRFIADMFGFTGGSLDGFAAGVSALMLIAAAYSAEVFRGAFQAIPSGQTDAAMAFGMNRMAMFRHITFPQMLRHALPPLANVWQLVIKDTALISVTGLVELMRATEVAAGSTRNPFLFFSSAIIIFLLFTSISNKGFDRAERRFSRHLLRGDA</sequence>